<evidence type="ECO:0000259" key="9">
    <source>
        <dbReference type="PROSITE" id="PS50245"/>
    </source>
</evidence>
<dbReference type="PROSITE" id="PS50245">
    <property type="entry name" value="CAP_GLY_2"/>
    <property type="match status" value="1"/>
</dbReference>
<dbReference type="FunFam" id="3.10.20.90:FF:000187">
    <property type="entry name" value="Tubulin-folding cofactor E"/>
    <property type="match status" value="1"/>
</dbReference>
<comment type="subunit">
    <text evidence="7">Supercomplex made of cofactors A to E. Cofactors A and D function by capturing and stabilizing tubulin in a quasi-native conformation. Cofactor E binds to the cofactor D-tubulin complex; interaction with cofactor C then causes the release of tubulin polypeptides that are committed to the native state.</text>
</comment>
<dbReference type="OrthoDB" id="5273213at2759"/>
<dbReference type="Gene3D" id="3.10.20.90">
    <property type="entry name" value="Phosphatidylinositol 3-kinase Catalytic Subunit, Chain A, domain 1"/>
    <property type="match status" value="1"/>
</dbReference>
<dbReference type="InterPro" id="IPR001611">
    <property type="entry name" value="Leu-rich_rpt"/>
</dbReference>
<keyword evidence="6" id="KW-0143">Chaperone</keyword>
<evidence type="ECO:0000256" key="6">
    <source>
        <dbReference type="ARBA" id="ARBA00023186"/>
    </source>
</evidence>
<dbReference type="FunFam" id="3.80.10.10:FF:000752">
    <property type="entry name" value="Tubulin-folding cofactor E"/>
    <property type="match status" value="1"/>
</dbReference>
<dbReference type="Gene3D" id="3.80.10.10">
    <property type="entry name" value="Ribonuclease Inhibitor"/>
    <property type="match status" value="3"/>
</dbReference>
<dbReference type="PROSITE" id="PS51450">
    <property type="entry name" value="LRR"/>
    <property type="match status" value="2"/>
</dbReference>
<dbReference type="InterPro" id="IPR032675">
    <property type="entry name" value="LRR_dom_sf"/>
</dbReference>
<gene>
    <name evidence="10" type="ORF">FRX31_015718</name>
</gene>
<evidence type="ECO:0000256" key="7">
    <source>
        <dbReference type="ARBA" id="ARBA00026055"/>
    </source>
</evidence>
<dbReference type="AlphaFoldDB" id="A0A7J6WB81"/>
<dbReference type="InterPro" id="IPR050836">
    <property type="entry name" value="SDS22/Internalin_LRR"/>
</dbReference>
<dbReference type="SUPFAM" id="SSF74924">
    <property type="entry name" value="Cap-Gly domain"/>
    <property type="match status" value="1"/>
</dbReference>
<evidence type="ECO:0000313" key="11">
    <source>
        <dbReference type="Proteomes" id="UP000554482"/>
    </source>
</evidence>
<dbReference type="SMART" id="SM01052">
    <property type="entry name" value="CAP_GLY"/>
    <property type="match status" value="1"/>
</dbReference>
<dbReference type="Gene3D" id="2.30.30.190">
    <property type="entry name" value="CAP Gly-rich-like domain"/>
    <property type="match status" value="1"/>
</dbReference>
<evidence type="ECO:0000256" key="2">
    <source>
        <dbReference type="ARBA" id="ARBA00006286"/>
    </source>
</evidence>
<keyword evidence="4" id="KW-0433">Leucine-rich repeat</keyword>
<comment type="caution">
    <text evidence="10">The sequence shown here is derived from an EMBL/GenBank/DDBJ whole genome shotgun (WGS) entry which is preliminary data.</text>
</comment>
<evidence type="ECO:0000256" key="5">
    <source>
        <dbReference type="ARBA" id="ARBA00022737"/>
    </source>
</evidence>
<keyword evidence="11" id="KW-1185">Reference proteome</keyword>
<dbReference type="Proteomes" id="UP000554482">
    <property type="component" value="Unassembled WGS sequence"/>
</dbReference>
<keyword evidence="3" id="KW-0963">Cytoplasm</keyword>
<dbReference type="InterPro" id="IPR036859">
    <property type="entry name" value="CAP-Gly_dom_sf"/>
</dbReference>
<feature type="domain" description="CAP-Gly" evidence="9">
    <location>
        <begin position="54"/>
        <end position="97"/>
    </location>
</feature>
<comment type="similarity">
    <text evidence="2">Belongs to the TBCE family.</text>
</comment>
<keyword evidence="5" id="KW-0677">Repeat</keyword>
<dbReference type="FunFam" id="3.80.10.10:FF:000882">
    <property type="entry name" value="Tubulin-folding cofactor E"/>
    <property type="match status" value="1"/>
</dbReference>
<feature type="region of interest" description="Disordered" evidence="8">
    <location>
        <begin position="1"/>
        <end position="22"/>
    </location>
</feature>
<evidence type="ECO:0000256" key="4">
    <source>
        <dbReference type="ARBA" id="ARBA00022614"/>
    </source>
</evidence>
<dbReference type="GO" id="GO:0005737">
    <property type="term" value="C:cytoplasm"/>
    <property type="evidence" value="ECO:0007669"/>
    <property type="project" value="UniProtKB-SubCell"/>
</dbReference>
<dbReference type="FunFam" id="2.30.30.190:FF:000016">
    <property type="entry name" value="Tubulin-folding cofactor E"/>
    <property type="match status" value="1"/>
</dbReference>
<dbReference type="InterPro" id="IPR000938">
    <property type="entry name" value="CAP-Gly_domain"/>
</dbReference>
<evidence type="ECO:0000313" key="10">
    <source>
        <dbReference type="EMBL" id="KAF5194696.1"/>
    </source>
</evidence>
<dbReference type="SUPFAM" id="SSF54236">
    <property type="entry name" value="Ubiquitin-like"/>
    <property type="match status" value="1"/>
</dbReference>
<dbReference type="EMBL" id="JABWDY010018369">
    <property type="protein sequence ID" value="KAF5194696.1"/>
    <property type="molecule type" value="Genomic_DNA"/>
</dbReference>
<reference evidence="10 11" key="1">
    <citation type="submission" date="2020-06" db="EMBL/GenBank/DDBJ databases">
        <title>Transcriptomic and genomic resources for Thalictrum thalictroides and T. hernandezii: Facilitating candidate gene discovery in an emerging model plant lineage.</title>
        <authorList>
            <person name="Arias T."/>
            <person name="Riano-Pachon D.M."/>
            <person name="Di Stilio V.S."/>
        </authorList>
    </citation>
    <scope>NUCLEOTIDE SEQUENCE [LARGE SCALE GENOMIC DNA]</scope>
    <source>
        <strain evidence="11">cv. WT478/WT964</strain>
        <tissue evidence="10">Leaves</tissue>
    </source>
</reference>
<evidence type="ECO:0000256" key="1">
    <source>
        <dbReference type="ARBA" id="ARBA00004496"/>
    </source>
</evidence>
<evidence type="ECO:0000256" key="8">
    <source>
        <dbReference type="SAM" id="MobiDB-lite"/>
    </source>
</evidence>
<accession>A0A7J6WB81</accession>
<protein>
    <submittedName>
        <fullName evidence="10">Tubulin-specific chaperone e</fullName>
    </submittedName>
</protein>
<evidence type="ECO:0000256" key="3">
    <source>
        <dbReference type="ARBA" id="ARBA00022490"/>
    </source>
</evidence>
<dbReference type="InterPro" id="IPR029071">
    <property type="entry name" value="Ubiquitin-like_domsf"/>
</dbReference>
<dbReference type="SUPFAM" id="SSF52058">
    <property type="entry name" value="L domain-like"/>
    <property type="match status" value="1"/>
</dbReference>
<dbReference type="Pfam" id="PF01302">
    <property type="entry name" value="CAP_GLY"/>
    <property type="match status" value="1"/>
</dbReference>
<comment type="subcellular location">
    <subcellularLocation>
        <location evidence="1">Cytoplasm</location>
    </subcellularLocation>
</comment>
<dbReference type="PANTHER" id="PTHR46652">
    <property type="entry name" value="LEUCINE-RICH REPEAT AND IQ DOMAIN-CONTAINING PROTEIN 1-RELATED"/>
    <property type="match status" value="1"/>
</dbReference>
<proteinExistence type="inferred from homology"/>
<dbReference type="PANTHER" id="PTHR46652:SF3">
    <property type="entry name" value="LEUCINE-RICH REPEAT-CONTAINING PROTEIN 9"/>
    <property type="match status" value="1"/>
</dbReference>
<organism evidence="10 11">
    <name type="scientific">Thalictrum thalictroides</name>
    <name type="common">Rue-anemone</name>
    <name type="synonym">Anemone thalictroides</name>
    <dbReference type="NCBI Taxonomy" id="46969"/>
    <lineage>
        <taxon>Eukaryota</taxon>
        <taxon>Viridiplantae</taxon>
        <taxon>Streptophyta</taxon>
        <taxon>Embryophyta</taxon>
        <taxon>Tracheophyta</taxon>
        <taxon>Spermatophyta</taxon>
        <taxon>Magnoliopsida</taxon>
        <taxon>Ranunculales</taxon>
        <taxon>Ranunculaceae</taxon>
        <taxon>Thalictroideae</taxon>
        <taxon>Thalictrum</taxon>
    </lineage>
</organism>
<name>A0A7J6WB81_THATH</name>
<dbReference type="PROSITE" id="PS00845">
    <property type="entry name" value="CAP_GLY_1"/>
    <property type="match status" value="1"/>
</dbReference>
<sequence length="561" mass="62552">MNDSSEKGDLVSSKDLKTCEEEKQKSELESEFRINQRVHSVGDSRRIGTVKYIGSVKGYSGIWIGVDWDNGEGKHNGSVNGINYFQAKGQISASFVRPQNLSHGITLLEALELRYRTDSTKEEEDEMYVLSARNKRVAIQLLGKDKIQDRLSRFEELVGVSLSYLGISSVGPPHQISNIVPNLKELDLTGNLLSEWTEVGSIFEQLESLAVLNLSSNHLACKIPQLPSPKNIRVLVLNNCGINWTQVETLKQSLPTIGELHLMGNQLKNIMPASSDFVQGFDSLRVLNLEDNCFHKWDEILKLSHLRSLEQLHLNKNNLECIFYPDSNSRCGEMIDGSESCGSCFRPFKNLHCLLLGGNKISDLASVDSLNSFPSLMDIRLSENPIVDPAIGGISRFILIARLAKVEILNGSEVSPRERKESEIRYVRFVMSKMQVKTEEIKQVHPRFAELKYLHGIEDEKPQSVNAGPQKMSSGLLSVTLKCVGASIGERPPLTKKLPTTTTVGKLKVLCESFFKLKSIKPRLFLQEKGSPLPVLLDDEMSSLMDLGVGNEATILVDEED</sequence>